<dbReference type="Proteomes" id="UP001327560">
    <property type="component" value="Chromosome 1"/>
</dbReference>
<reference evidence="1 2" key="1">
    <citation type="submission" date="2023-10" db="EMBL/GenBank/DDBJ databases">
        <title>Chromosome-scale genome assembly provides insights into flower coloration mechanisms of Canna indica.</title>
        <authorList>
            <person name="Li C."/>
        </authorList>
    </citation>
    <scope>NUCLEOTIDE SEQUENCE [LARGE SCALE GENOMIC DNA]</scope>
    <source>
        <tissue evidence="1">Flower</tissue>
    </source>
</reference>
<proteinExistence type="predicted"/>
<accession>A0AAQ3JL34</accession>
<organism evidence="1 2">
    <name type="scientific">Canna indica</name>
    <name type="common">Indian-shot</name>
    <dbReference type="NCBI Taxonomy" id="4628"/>
    <lineage>
        <taxon>Eukaryota</taxon>
        <taxon>Viridiplantae</taxon>
        <taxon>Streptophyta</taxon>
        <taxon>Embryophyta</taxon>
        <taxon>Tracheophyta</taxon>
        <taxon>Spermatophyta</taxon>
        <taxon>Magnoliopsida</taxon>
        <taxon>Liliopsida</taxon>
        <taxon>Zingiberales</taxon>
        <taxon>Cannaceae</taxon>
        <taxon>Canna</taxon>
    </lineage>
</organism>
<gene>
    <name evidence="1" type="ORF">Cni_G00282</name>
</gene>
<dbReference type="EMBL" id="CP136890">
    <property type="protein sequence ID" value="WOK91591.1"/>
    <property type="molecule type" value="Genomic_DNA"/>
</dbReference>
<sequence>MMLGVQVKNLEMLLSMVLLRGEIPLECLEEKFNVELTPSGTWVCGSISFQMASRPGRFLCESCTRLLPIFLITQGSLLWYPYVMRRVCSLEEQSA</sequence>
<protein>
    <submittedName>
        <fullName evidence="1">Uncharacterized protein</fullName>
    </submittedName>
</protein>
<evidence type="ECO:0000313" key="2">
    <source>
        <dbReference type="Proteomes" id="UP001327560"/>
    </source>
</evidence>
<keyword evidence="2" id="KW-1185">Reference proteome</keyword>
<evidence type="ECO:0000313" key="1">
    <source>
        <dbReference type="EMBL" id="WOK91591.1"/>
    </source>
</evidence>
<name>A0AAQ3JL34_9LILI</name>
<dbReference type="AlphaFoldDB" id="A0AAQ3JL34"/>